<dbReference type="GO" id="GO:0003677">
    <property type="term" value="F:DNA binding"/>
    <property type="evidence" value="ECO:0007669"/>
    <property type="project" value="UniProtKB-UniRule"/>
</dbReference>
<dbReference type="Pfam" id="PF00589">
    <property type="entry name" value="Phage_integrase"/>
    <property type="match status" value="1"/>
</dbReference>
<dbReference type="InterPro" id="IPR044068">
    <property type="entry name" value="CB"/>
</dbReference>
<keyword evidence="9" id="KW-1185">Reference proteome</keyword>
<dbReference type="InterPro" id="IPR013762">
    <property type="entry name" value="Integrase-like_cat_sf"/>
</dbReference>
<evidence type="ECO:0000256" key="3">
    <source>
        <dbReference type="ARBA" id="ARBA00023125"/>
    </source>
</evidence>
<evidence type="ECO:0000256" key="5">
    <source>
        <dbReference type="PROSITE-ProRule" id="PRU01248"/>
    </source>
</evidence>
<feature type="domain" description="Core-binding (CB)" evidence="7">
    <location>
        <begin position="20"/>
        <end position="123"/>
    </location>
</feature>
<gene>
    <name evidence="8" type="ORF">FM114_05745</name>
</gene>
<dbReference type="PANTHER" id="PTHR30349">
    <property type="entry name" value="PHAGE INTEGRASE-RELATED"/>
    <property type="match status" value="1"/>
</dbReference>
<dbReference type="Proteomes" id="UP000188342">
    <property type="component" value="Unassembled WGS sequence"/>
</dbReference>
<dbReference type="SUPFAM" id="SSF47823">
    <property type="entry name" value="lambda integrase-like, N-terminal domain"/>
    <property type="match status" value="1"/>
</dbReference>
<name>A0A1R4J6H4_9ACTN</name>
<organism evidence="8 9">
    <name type="scientific">Luteococcus japonicus LSP_Lj1</name>
    <dbReference type="NCBI Taxonomy" id="1255658"/>
    <lineage>
        <taxon>Bacteria</taxon>
        <taxon>Bacillati</taxon>
        <taxon>Actinomycetota</taxon>
        <taxon>Actinomycetes</taxon>
        <taxon>Propionibacteriales</taxon>
        <taxon>Propionibacteriaceae</taxon>
        <taxon>Luteococcus</taxon>
    </lineage>
</organism>
<dbReference type="PANTHER" id="PTHR30349:SF41">
    <property type="entry name" value="INTEGRASE_RECOMBINASE PROTEIN MJ0367-RELATED"/>
    <property type="match status" value="1"/>
</dbReference>
<dbReference type="InterPro" id="IPR010998">
    <property type="entry name" value="Integrase_recombinase_N"/>
</dbReference>
<feature type="domain" description="Tyr recombinase" evidence="6">
    <location>
        <begin position="171"/>
        <end position="348"/>
    </location>
</feature>
<protein>
    <submittedName>
        <fullName evidence="8">Site-specific recombinase XerD</fullName>
    </submittedName>
</protein>
<dbReference type="PROSITE" id="PS51900">
    <property type="entry name" value="CB"/>
    <property type="match status" value="1"/>
</dbReference>
<sequence>MVVGLVRDDDTGWRLESADEDLVAAPNAYLRYLADRCYSPRTIRTYGYGLVAFARWLSVSGHSVDDVDVEAMLEFVDHCRHEHIRGRAGPNVVDLNGRRMDQLAPASINLRLAAVSGMYEFLSMRDADRVSPIPKGRPSSWFAPGERSGLLAHTKRHPAPRSRLRLRTPRRLPRALSAAECSALLASLHSKRDLAMAGLMLYCGLRSCEVLSLRVADVDMGARWLTVHGKGAKDRRVPFDTDIAAVLNAYLMTERPETTAAELFVVSKGPHRGQPLTPAGLRTVFRYHRGMAGVTAGAPHALRHTFGTALAEAGVDLAVMQALLGHAHVETTARYIHLAPIHVKAEYDAARSRARTH</sequence>
<dbReference type="OrthoDB" id="67979at2"/>
<dbReference type="InterPro" id="IPR050090">
    <property type="entry name" value="Tyrosine_recombinase_XerCD"/>
</dbReference>
<comment type="similarity">
    <text evidence="1">Belongs to the 'phage' integrase family.</text>
</comment>
<dbReference type="PROSITE" id="PS51898">
    <property type="entry name" value="TYR_RECOMBINASE"/>
    <property type="match status" value="1"/>
</dbReference>
<keyword evidence="4" id="KW-0233">DNA recombination</keyword>
<dbReference type="SUPFAM" id="SSF56349">
    <property type="entry name" value="DNA breaking-rejoining enzymes"/>
    <property type="match status" value="1"/>
</dbReference>
<proteinExistence type="inferred from homology"/>
<evidence type="ECO:0000313" key="8">
    <source>
        <dbReference type="EMBL" id="SJN27612.1"/>
    </source>
</evidence>
<evidence type="ECO:0000256" key="2">
    <source>
        <dbReference type="ARBA" id="ARBA00022908"/>
    </source>
</evidence>
<reference evidence="8 9" key="1">
    <citation type="submission" date="2017-02" db="EMBL/GenBank/DDBJ databases">
        <authorList>
            <person name="Peterson S.W."/>
        </authorList>
    </citation>
    <scope>NUCLEOTIDE SEQUENCE [LARGE SCALE GENOMIC DNA]</scope>
    <source>
        <strain evidence="8 9">LSP_Lj1</strain>
    </source>
</reference>
<accession>A0A1R4J6H4</accession>
<dbReference type="AlphaFoldDB" id="A0A1R4J6H4"/>
<dbReference type="InterPro" id="IPR004107">
    <property type="entry name" value="Integrase_SAM-like_N"/>
</dbReference>
<dbReference type="Pfam" id="PF02899">
    <property type="entry name" value="Phage_int_SAM_1"/>
    <property type="match status" value="1"/>
</dbReference>
<evidence type="ECO:0000313" key="9">
    <source>
        <dbReference type="Proteomes" id="UP000188342"/>
    </source>
</evidence>
<evidence type="ECO:0000259" key="7">
    <source>
        <dbReference type="PROSITE" id="PS51900"/>
    </source>
</evidence>
<dbReference type="GO" id="GO:0006310">
    <property type="term" value="P:DNA recombination"/>
    <property type="evidence" value="ECO:0007669"/>
    <property type="project" value="UniProtKB-KW"/>
</dbReference>
<evidence type="ECO:0000259" key="6">
    <source>
        <dbReference type="PROSITE" id="PS51898"/>
    </source>
</evidence>
<evidence type="ECO:0000256" key="4">
    <source>
        <dbReference type="ARBA" id="ARBA00023172"/>
    </source>
</evidence>
<dbReference type="Gene3D" id="1.10.443.10">
    <property type="entry name" value="Intergrase catalytic core"/>
    <property type="match status" value="1"/>
</dbReference>
<keyword evidence="3 5" id="KW-0238">DNA-binding</keyword>
<dbReference type="EMBL" id="FUKQ01000022">
    <property type="protein sequence ID" value="SJN27612.1"/>
    <property type="molecule type" value="Genomic_DNA"/>
</dbReference>
<dbReference type="GO" id="GO:0015074">
    <property type="term" value="P:DNA integration"/>
    <property type="evidence" value="ECO:0007669"/>
    <property type="project" value="UniProtKB-KW"/>
</dbReference>
<dbReference type="STRING" id="1255658.FM114_05745"/>
<dbReference type="Gene3D" id="1.10.150.130">
    <property type="match status" value="1"/>
</dbReference>
<dbReference type="InterPro" id="IPR002104">
    <property type="entry name" value="Integrase_catalytic"/>
</dbReference>
<keyword evidence="2" id="KW-0229">DNA integration</keyword>
<dbReference type="InterPro" id="IPR011010">
    <property type="entry name" value="DNA_brk_join_enz"/>
</dbReference>
<evidence type="ECO:0000256" key="1">
    <source>
        <dbReference type="ARBA" id="ARBA00008857"/>
    </source>
</evidence>